<dbReference type="PANTHER" id="PTHR30482">
    <property type="entry name" value="HIGH-AFFINITY BRANCHED-CHAIN AMINO ACID TRANSPORT SYSTEM PERMEASE"/>
    <property type="match status" value="1"/>
</dbReference>
<feature type="transmembrane region" description="Helical" evidence="6">
    <location>
        <begin position="61"/>
        <end position="81"/>
    </location>
</feature>
<dbReference type="EMBL" id="LHXP01000015">
    <property type="protein sequence ID" value="KXA93560.1"/>
    <property type="molecule type" value="Genomic_DNA"/>
</dbReference>
<evidence type="ECO:0000256" key="1">
    <source>
        <dbReference type="ARBA" id="ARBA00004651"/>
    </source>
</evidence>
<keyword evidence="4 6" id="KW-1133">Transmembrane helix</keyword>
<name>A0A133UHF8_9EURY</name>
<feature type="transmembrane region" description="Helical" evidence="6">
    <location>
        <begin position="221"/>
        <end position="249"/>
    </location>
</feature>
<evidence type="ECO:0000256" key="5">
    <source>
        <dbReference type="ARBA" id="ARBA00023136"/>
    </source>
</evidence>
<proteinExistence type="predicted"/>
<dbReference type="InterPro" id="IPR043428">
    <property type="entry name" value="LivM-like"/>
</dbReference>
<feature type="transmembrane region" description="Helical" evidence="6">
    <location>
        <begin position="133"/>
        <end position="152"/>
    </location>
</feature>
<keyword evidence="5 6" id="KW-0472">Membrane</keyword>
<keyword evidence="2" id="KW-1003">Cell membrane</keyword>
<dbReference type="InterPro" id="IPR001851">
    <property type="entry name" value="ABC_transp_permease"/>
</dbReference>
<feature type="transmembrane region" description="Helical" evidence="6">
    <location>
        <begin position="6"/>
        <end position="28"/>
    </location>
</feature>
<feature type="transmembrane region" description="Helical" evidence="6">
    <location>
        <begin position="88"/>
        <end position="106"/>
    </location>
</feature>
<gene>
    <name evidence="7" type="ORF">AKJ66_01795</name>
</gene>
<dbReference type="GO" id="GO:0005886">
    <property type="term" value="C:plasma membrane"/>
    <property type="evidence" value="ECO:0007669"/>
    <property type="project" value="UniProtKB-SubCell"/>
</dbReference>
<evidence type="ECO:0000256" key="6">
    <source>
        <dbReference type="SAM" id="Phobius"/>
    </source>
</evidence>
<evidence type="ECO:0000256" key="2">
    <source>
        <dbReference type="ARBA" id="ARBA00022475"/>
    </source>
</evidence>
<evidence type="ECO:0000256" key="3">
    <source>
        <dbReference type="ARBA" id="ARBA00022692"/>
    </source>
</evidence>
<feature type="transmembrane region" description="Helical" evidence="6">
    <location>
        <begin position="261"/>
        <end position="284"/>
    </location>
</feature>
<dbReference type="AlphaFoldDB" id="A0A133UHF8"/>
<protein>
    <recommendedName>
        <fullName evidence="9">ABC transporter permease</fullName>
    </recommendedName>
</protein>
<accession>A0A133UHF8</accession>
<dbReference type="PANTHER" id="PTHR30482:SF10">
    <property type="entry name" value="HIGH-AFFINITY BRANCHED-CHAIN AMINO ACID TRANSPORT PROTEIN BRAE"/>
    <property type="match status" value="1"/>
</dbReference>
<evidence type="ECO:0000313" key="7">
    <source>
        <dbReference type="EMBL" id="KXA93560.1"/>
    </source>
</evidence>
<evidence type="ECO:0000313" key="8">
    <source>
        <dbReference type="Proteomes" id="UP000070657"/>
    </source>
</evidence>
<keyword evidence="3 6" id="KW-0812">Transmembrane</keyword>
<feature type="transmembrane region" description="Helical" evidence="6">
    <location>
        <begin position="35"/>
        <end position="55"/>
    </location>
</feature>
<dbReference type="GO" id="GO:0015658">
    <property type="term" value="F:branched-chain amino acid transmembrane transporter activity"/>
    <property type="evidence" value="ECO:0007669"/>
    <property type="project" value="InterPro"/>
</dbReference>
<comment type="caution">
    <text evidence="7">The sequence shown here is derived from an EMBL/GenBank/DDBJ whole genome shotgun (WGS) entry which is preliminary data.</text>
</comment>
<dbReference type="PATRIC" id="fig|1698265.3.peg.197"/>
<keyword evidence="8" id="KW-1185">Reference proteome</keyword>
<feature type="transmembrane region" description="Helical" evidence="6">
    <location>
        <begin position="189"/>
        <end position="209"/>
    </location>
</feature>
<sequence length="308" mass="33608">MTEMLAGYFVYIITAIAYYSIFAMALNLEYGVTGLINFGHVAFFGVGAYTAGLLTRAGVSFPLSLLAAMAIAGILGILIAIPTRKLNVHYWAIVTLGVAEVIRLILLSEEWIAKGPFGITIPQAFEGFITGNYPFDFMIVSVILVAITYVIMDRLVNSTHGSILKTIREDDDLPKAFGYTTSRYKLSSMGIGSAFAGMAGVLFAHHMQYLDPSSLLPFLTFLAWIMIIVGGKGNMLGAIVGAVIMTIFYNSTRFLTRFLPGGYSVVASLRMITIGALFLLVLLFKEEGLIPEQKRKIKLTQPVESKAK</sequence>
<comment type="subcellular location">
    <subcellularLocation>
        <location evidence="1">Cell membrane</location>
        <topology evidence="1">Multi-pass membrane protein</topology>
    </subcellularLocation>
</comment>
<evidence type="ECO:0008006" key="9">
    <source>
        <dbReference type="Google" id="ProtNLM"/>
    </source>
</evidence>
<dbReference type="Pfam" id="PF02653">
    <property type="entry name" value="BPD_transp_2"/>
    <property type="match status" value="1"/>
</dbReference>
<dbReference type="CDD" id="cd06581">
    <property type="entry name" value="TM_PBP1_LivM_like"/>
    <property type="match status" value="1"/>
</dbReference>
<dbReference type="Proteomes" id="UP000070657">
    <property type="component" value="Unassembled WGS sequence"/>
</dbReference>
<evidence type="ECO:0000256" key="4">
    <source>
        <dbReference type="ARBA" id="ARBA00022989"/>
    </source>
</evidence>
<reference evidence="7 8" key="1">
    <citation type="journal article" date="2016" name="Sci. Rep.">
        <title>Metabolic traits of an uncultured archaeal lineage -MSBL1- from brine pools of the Red Sea.</title>
        <authorList>
            <person name="Mwirichia R."/>
            <person name="Alam I."/>
            <person name="Rashid M."/>
            <person name="Vinu M."/>
            <person name="Ba-Alawi W."/>
            <person name="Anthony Kamau A."/>
            <person name="Kamanda Ngugi D."/>
            <person name="Goker M."/>
            <person name="Klenk H.P."/>
            <person name="Bajic V."/>
            <person name="Stingl U."/>
        </authorList>
    </citation>
    <scope>NUCLEOTIDE SEQUENCE [LARGE SCALE GENOMIC DNA]</scope>
    <source>
        <strain evidence="7">SCGC-AAA259E22</strain>
    </source>
</reference>
<organism evidence="7 8">
    <name type="scientific">candidate division MSBL1 archaeon SCGC-AAA259E22</name>
    <dbReference type="NCBI Taxonomy" id="1698265"/>
    <lineage>
        <taxon>Archaea</taxon>
        <taxon>Methanobacteriati</taxon>
        <taxon>Methanobacteriota</taxon>
        <taxon>candidate division MSBL1</taxon>
    </lineage>
</organism>